<keyword evidence="2" id="KW-0732">Signal</keyword>
<feature type="signal peptide" evidence="2">
    <location>
        <begin position="1"/>
        <end position="24"/>
    </location>
</feature>
<accession>A0A1K1SJI7</accession>
<gene>
    <name evidence="3" type="ORF">SAMN05661012_05516</name>
    <name evidence="4" type="ORF">SR876_00355</name>
</gene>
<reference evidence="3 5" key="1">
    <citation type="submission" date="2016-11" db="EMBL/GenBank/DDBJ databases">
        <authorList>
            <person name="Jaros S."/>
            <person name="Januszkiewicz K."/>
            <person name="Wedrychowicz H."/>
        </authorList>
    </citation>
    <scope>NUCLEOTIDE SEQUENCE [LARGE SCALE GENOMIC DNA]</scope>
    <source>
        <strain evidence="3 5">DSM 784</strain>
    </source>
</reference>
<organism evidence="3 5">
    <name type="scientific">Chitinophaga sancti</name>
    <dbReference type="NCBI Taxonomy" id="1004"/>
    <lineage>
        <taxon>Bacteria</taxon>
        <taxon>Pseudomonadati</taxon>
        <taxon>Bacteroidota</taxon>
        <taxon>Chitinophagia</taxon>
        <taxon>Chitinophagales</taxon>
        <taxon>Chitinophagaceae</taxon>
        <taxon>Chitinophaga</taxon>
    </lineage>
</organism>
<dbReference type="Gene3D" id="3.40.50.10610">
    <property type="entry name" value="ABC-type transport auxiliary lipoprotein component"/>
    <property type="match status" value="1"/>
</dbReference>
<evidence type="ECO:0000313" key="3">
    <source>
        <dbReference type="EMBL" id="SFW84308.1"/>
    </source>
</evidence>
<dbReference type="EMBL" id="CP140154">
    <property type="protein sequence ID" value="WQG89929.1"/>
    <property type="molecule type" value="Genomic_DNA"/>
</dbReference>
<feature type="chain" id="PRO_5012205099" evidence="2">
    <location>
        <begin position="25"/>
        <end position="278"/>
    </location>
</feature>
<proteinExistence type="predicted"/>
<evidence type="ECO:0000256" key="1">
    <source>
        <dbReference type="SAM" id="MobiDB-lite"/>
    </source>
</evidence>
<feature type="compositionally biased region" description="Low complexity" evidence="1">
    <location>
        <begin position="220"/>
        <end position="229"/>
    </location>
</feature>
<evidence type="ECO:0000313" key="6">
    <source>
        <dbReference type="Proteomes" id="UP001326715"/>
    </source>
</evidence>
<feature type="compositionally biased region" description="Low complexity" evidence="1">
    <location>
        <begin position="200"/>
        <end position="212"/>
    </location>
</feature>
<dbReference type="EMBL" id="FPIZ01000024">
    <property type="protein sequence ID" value="SFW84308.1"/>
    <property type="molecule type" value="Genomic_DNA"/>
</dbReference>
<dbReference type="Proteomes" id="UP000183788">
    <property type="component" value="Unassembled WGS sequence"/>
</dbReference>
<sequence length="278" mass="31259">MTKTLKFSGSVLLMLLSCFSILKAQTGKRSSAKEDLVLMLSGEEKHGKITEIQPNAIKFIHTGETLVYELKKADINKITFASGRVEVVNMPAGNGAKEPAETGRPIEAGLVAILPFKYISVNEPLQQVIEKGEKLQNDTYLYLSKRNGQYKFQEPNTTNALLYRKGIDGNTIKGYTYDELCRVLGAEFVLQGTLSRSVKESVNSSSSSTTKYDNNKKENNNTNNTTVENQYENEVTVGIFNKENEKIFTNRRTAFFNNEGSYHDALFYMLKRSPVYNK</sequence>
<dbReference type="Proteomes" id="UP001326715">
    <property type="component" value="Chromosome"/>
</dbReference>
<feature type="region of interest" description="Disordered" evidence="1">
    <location>
        <begin position="200"/>
        <end position="229"/>
    </location>
</feature>
<protein>
    <submittedName>
        <fullName evidence="3">Uncharacterized protein</fullName>
    </submittedName>
</protein>
<evidence type="ECO:0000256" key="2">
    <source>
        <dbReference type="SAM" id="SignalP"/>
    </source>
</evidence>
<dbReference type="PROSITE" id="PS51257">
    <property type="entry name" value="PROKAR_LIPOPROTEIN"/>
    <property type="match status" value="1"/>
</dbReference>
<evidence type="ECO:0000313" key="5">
    <source>
        <dbReference type="Proteomes" id="UP000183788"/>
    </source>
</evidence>
<dbReference type="OrthoDB" id="669636at2"/>
<reference evidence="4 6" key="2">
    <citation type="submission" date="2023-11" db="EMBL/GenBank/DDBJ databases">
        <title>MicrobeMod: A computational toolkit for identifying prokaryotic methylation and restriction-modification with nanopore sequencing.</title>
        <authorList>
            <person name="Crits-Christoph A."/>
            <person name="Kang S.C."/>
            <person name="Lee H."/>
            <person name="Ostrov N."/>
        </authorList>
    </citation>
    <scope>NUCLEOTIDE SEQUENCE [LARGE SCALE GENOMIC DNA]</scope>
    <source>
        <strain evidence="4 6">ATCC 23090</strain>
    </source>
</reference>
<keyword evidence="6" id="KW-1185">Reference proteome</keyword>
<name>A0A1K1SJI7_9BACT</name>
<dbReference type="AlphaFoldDB" id="A0A1K1SJI7"/>
<dbReference type="RefSeq" id="WP_143150902.1">
    <property type="nucleotide sequence ID" value="NZ_CP139972.1"/>
</dbReference>
<evidence type="ECO:0000313" key="4">
    <source>
        <dbReference type="EMBL" id="WQG89929.1"/>
    </source>
</evidence>